<dbReference type="Gramene" id="RZC59743">
    <property type="protein sequence ID" value="RZC59743"/>
    <property type="gene ID" value="C5167_007048"/>
</dbReference>
<name>A0A4Y7JF89_PAPSO</name>
<evidence type="ECO:0000256" key="1">
    <source>
        <dbReference type="SAM" id="MobiDB-lite"/>
    </source>
</evidence>
<sequence length="74" mass="8499">MFKQERPVQHTIYCNELPEVVGNEDQIPHREREDSVSSSPTNFKDNEKIKTVEGIVAELSNYEEDVDSEQFAAT</sequence>
<feature type="region of interest" description="Disordered" evidence="1">
    <location>
        <begin position="22"/>
        <end position="47"/>
    </location>
</feature>
<proteinExistence type="predicted"/>
<organism evidence="2 3">
    <name type="scientific">Papaver somniferum</name>
    <name type="common">Opium poppy</name>
    <dbReference type="NCBI Taxonomy" id="3469"/>
    <lineage>
        <taxon>Eukaryota</taxon>
        <taxon>Viridiplantae</taxon>
        <taxon>Streptophyta</taxon>
        <taxon>Embryophyta</taxon>
        <taxon>Tracheophyta</taxon>
        <taxon>Spermatophyta</taxon>
        <taxon>Magnoliopsida</taxon>
        <taxon>Ranunculales</taxon>
        <taxon>Papaveraceae</taxon>
        <taxon>Papaveroideae</taxon>
        <taxon>Papaver</taxon>
    </lineage>
</organism>
<dbReference type="EMBL" id="CM010718">
    <property type="protein sequence ID" value="RZC59743.1"/>
    <property type="molecule type" value="Genomic_DNA"/>
</dbReference>
<gene>
    <name evidence="2" type="ORF">C5167_007048</name>
</gene>
<reference evidence="2 3" key="1">
    <citation type="journal article" date="2018" name="Science">
        <title>The opium poppy genome and morphinan production.</title>
        <authorList>
            <person name="Guo L."/>
            <person name="Winzer T."/>
            <person name="Yang X."/>
            <person name="Li Y."/>
            <person name="Ning Z."/>
            <person name="He Z."/>
            <person name="Teodor R."/>
            <person name="Lu Y."/>
            <person name="Bowser T.A."/>
            <person name="Graham I.A."/>
            <person name="Ye K."/>
        </authorList>
    </citation>
    <scope>NUCLEOTIDE SEQUENCE [LARGE SCALE GENOMIC DNA]</scope>
    <source>
        <strain evidence="3">cv. HN1</strain>
        <tissue evidence="2">Leaves</tissue>
    </source>
</reference>
<protein>
    <submittedName>
        <fullName evidence="2">Uncharacterized protein</fullName>
    </submittedName>
</protein>
<keyword evidence="3" id="KW-1185">Reference proteome</keyword>
<dbReference type="Proteomes" id="UP000316621">
    <property type="component" value="Chromosome 4"/>
</dbReference>
<evidence type="ECO:0000313" key="2">
    <source>
        <dbReference type="EMBL" id="RZC59743.1"/>
    </source>
</evidence>
<accession>A0A4Y7JF89</accession>
<evidence type="ECO:0000313" key="3">
    <source>
        <dbReference type="Proteomes" id="UP000316621"/>
    </source>
</evidence>
<feature type="compositionally biased region" description="Basic and acidic residues" evidence="1">
    <location>
        <begin position="26"/>
        <end position="35"/>
    </location>
</feature>
<dbReference type="AlphaFoldDB" id="A0A4Y7JF89"/>